<organism evidence="2 3">
    <name type="scientific">Alicyclobacillus fastidiosus</name>
    <dbReference type="NCBI Taxonomy" id="392011"/>
    <lineage>
        <taxon>Bacteria</taxon>
        <taxon>Bacillati</taxon>
        <taxon>Bacillota</taxon>
        <taxon>Bacilli</taxon>
        <taxon>Bacillales</taxon>
        <taxon>Alicyclobacillaceae</taxon>
        <taxon>Alicyclobacillus</taxon>
    </lineage>
</organism>
<feature type="region of interest" description="Disordered" evidence="1">
    <location>
        <begin position="94"/>
        <end position="128"/>
    </location>
</feature>
<sequence length="424" mass="44543">MDSPITRITSADQLSKLNRLNPVTRGVGSGVDTPSAGSEKVGTPVSSTRGVDDQMFALEQHVPLAILQNPQLLKAEWAWKLLVLQQLTAALPAGTDETAPGAQGEGAPQTQQAGSPNGDGQANVSPGSTASALHAHTVNATTSIPAESSAGGSGVFGSDAVSVAKGSSQLFTGSGSSSESSTAPRLANSDATGTNPPTAEAGTRLSEHTDGAAFAPSSAPTGTDPGPLGMERAEIAVRKLWELLADTAARSDKPGDTVDLHLKTDPPLLPFASMNKETIALAQNKHDATRLQAWVMQDRMVAGVLDNPYERTGGGLFFPPPQVQQQDPPYQAVKWKAHRQTRIGAGGKLIHRIRLEMEVQGHALTCIVTAQRPQLFVHFVSDDTRLLSHLQRGEDVVSQPLRACGWELIGWTAGQGVHGEEVEL</sequence>
<feature type="compositionally biased region" description="Polar residues" evidence="1">
    <location>
        <begin position="108"/>
        <end position="128"/>
    </location>
</feature>
<keyword evidence="3" id="KW-1185">Reference proteome</keyword>
<evidence type="ECO:0000313" key="2">
    <source>
        <dbReference type="EMBL" id="MFB5192486.1"/>
    </source>
</evidence>
<name>A0ABV5AJS5_9BACL</name>
<evidence type="ECO:0008006" key="4">
    <source>
        <dbReference type="Google" id="ProtNLM"/>
    </source>
</evidence>
<feature type="region of interest" description="Disordered" evidence="1">
    <location>
        <begin position="168"/>
        <end position="203"/>
    </location>
</feature>
<evidence type="ECO:0000256" key="1">
    <source>
        <dbReference type="SAM" id="MobiDB-lite"/>
    </source>
</evidence>
<dbReference type="RefSeq" id="WP_275473027.1">
    <property type="nucleotide sequence ID" value="NZ_CP162940.1"/>
</dbReference>
<dbReference type="EMBL" id="JBDXSU010000023">
    <property type="protein sequence ID" value="MFB5192486.1"/>
    <property type="molecule type" value="Genomic_DNA"/>
</dbReference>
<reference evidence="2 3" key="1">
    <citation type="journal article" date="2024" name="Int. J. Mol. Sci.">
        <title>Exploration of Alicyclobacillus spp. Genome in Search of Antibiotic Resistance.</title>
        <authorList>
            <person name="Bucka-Kolendo J."/>
            <person name="Kiousi D.E."/>
            <person name="Dekowska A."/>
            <person name="Mikolajczuk-Szczyrba A."/>
            <person name="Karadedos D.M."/>
            <person name="Michael P."/>
            <person name="Galanis A."/>
            <person name="Sokolowska B."/>
        </authorList>
    </citation>
    <scope>NUCLEOTIDE SEQUENCE [LARGE SCALE GENOMIC DNA]</scope>
    <source>
        <strain evidence="2 3">KKP 3000</strain>
    </source>
</reference>
<proteinExistence type="predicted"/>
<evidence type="ECO:0000313" key="3">
    <source>
        <dbReference type="Proteomes" id="UP001579974"/>
    </source>
</evidence>
<comment type="caution">
    <text evidence="2">The sequence shown here is derived from an EMBL/GenBank/DDBJ whole genome shotgun (WGS) entry which is preliminary data.</text>
</comment>
<protein>
    <recommendedName>
        <fullName evidence="4">Flagellar hook-length control protein FliK</fullName>
    </recommendedName>
</protein>
<gene>
    <name evidence="2" type="ORF">KKP3000_001690</name>
</gene>
<feature type="region of interest" description="Disordered" evidence="1">
    <location>
        <begin position="210"/>
        <end position="229"/>
    </location>
</feature>
<feature type="compositionally biased region" description="Low complexity" evidence="1">
    <location>
        <begin position="168"/>
        <end position="181"/>
    </location>
</feature>
<dbReference type="Proteomes" id="UP001579974">
    <property type="component" value="Unassembled WGS sequence"/>
</dbReference>
<accession>A0ABV5AJS5</accession>
<feature type="region of interest" description="Disordered" evidence="1">
    <location>
        <begin position="21"/>
        <end position="48"/>
    </location>
</feature>